<evidence type="ECO:0000256" key="1">
    <source>
        <dbReference type="ARBA" id="ARBA00009023"/>
    </source>
</evidence>
<keyword evidence="3 4" id="KW-0732">Signal</keyword>
<evidence type="ECO:0000256" key="2">
    <source>
        <dbReference type="ARBA" id="ARBA00022448"/>
    </source>
</evidence>
<dbReference type="GO" id="GO:0030288">
    <property type="term" value="C:outer membrane-bounded periplasmic space"/>
    <property type="evidence" value="ECO:0007669"/>
    <property type="project" value="InterPro"/>
</dbReference>
<feature type="chain" id="PRO_5038383490" evidence="4">
    <location>
        <begin position="25"/>
        <end position="336"/>
    </location>
</feature>
<evidence type="ECO:0000256" key="4">
    <source>
        <dbReference type="SAM" id="SignalP"/>
    </source>
</evidence>
<dbReference type="NCBIfam" id="NF037995">
    <property type="entry name" value="TRAP_S1"/>
    <property type="match status" value="1"/>
</dbReference>
<protein>
    <submittedName>
        <fullName evidence="5">TRAP transporter substrate-binding protein</fullName>
    </submittedName>
</protein>
<evidence type="ECO:0000313" key="6">
    <source>
        <dbReference type="Proteomes" id="UP000824264"/>
    </source>
</evidence>
<evidence type="ECO:0000256" key="3">
    <source>
        <dbReference type="ARBA" id="ARBA00022729"/>
    </source>
</evidence>
<reference evidence="5" key="2">
    <citation type="submission" date="2021-04" db="EMBL/GenBank/DDBJ databases">
        <authorList>
            <person name="Gilroy R."/>
        </authorList>
    </citation>
    <scope>NUCLEOTIDE SEQUENCE</scope>
    <source>
        <strain evidence="5">ChiSxjej5B17-1746</strain>
    </source>
</reference>
<dbReference type="InterPro" id="IPR018389">
    <property type="entry name" value="DctP_fam"/>
</dbReference>
<dbReference type="InterPro" id="IPR038404">
    <property type="entry name" value="TRAP_DctP_sf"/>
</dbReference>
<organism evidence="5 6">
    <name type="scientific">Candidatus Bilophila faecipullorum</name>
    <dbReference type="NCBI Taxonomy" id="2838482"/>
    <lineage>
        <taxon>Bacteria</taxon>
        <taxon>Pseudomonadati</taxon>
        <taxon>Thermodesulfobacteriota</taxon>
        <taxon>Desulfovibrionia</taxon>
        <taxon>Desulfovibrionales</taxon>
        <taxon>Desulfovibrionaceae</taxon>
        <taxon>Bilophila</taxon>
    </lineage>
</organism>
<proteinExistence type="inferred from homology"/>
<dbReference type="GO" id="GO:0055085">
    <property type="term" value="P:transmembrane transport"/>
    <property type="evidence" value="ECO:0007669"/>
    <property type="project" value="InterPro"/>
</dbReference>
<name>A0A9D1U8C3_9BACT</name>
<dbReference type="AlphaFoldDB" id="A0A9D1U8C3"/>
<dbReference type="Pfam" id="PF03480">
    <property type="entry name" value="DctP"/>
    <property type="match status" value="1"/>
</dbReference>
<accession>A0A9D1U8C3</accession>
<dbReference type="Proteomes" id="UP000824264">
    <property type="component" value="Unassembled WGS sequence"/>
</dbReference>
<sequence>MLCKKVFPLILAALFLWTAAPASAAPTMTLKVAAGDPEDSEMGVVGNAFKKYIEEKTNGAVEVQCFYGGSLGDESECFRNVQKGTLPLAIGGIANLVPFEKRLGLLTLPYLFANLDEVVTGTNGAPADLLNSYATKAGFRVLTWTYTDFRYISNSKRPITKMADIQGLKFRVPQSAVLIASYKAFGGSPTPISWAETFTALQQGVVDGQCYGYIGFQAMKFNEANQKYLTEVHYTYQLQPLVISERVYRKMTPEMQKLVVEAGHYAQEAVLKFQKEESDAAKKALIAGGLQVSQLEDEDMWKKAAMEKVWPEMAEFVGGKEAINAYLKACGKPAWQ</sequence>
<comment type="caution">
    <text evidence="5">The sequence shown here is derived from an EMBL/GenBank/DDBJ whole genome shotgun (WGS) entry which is preliminary data.</text>
</comment>
<gene>
    <name evidence="5" type="ORF">H9874_04880</name>
</gene>
<dbReference type="EMBL" id="DXGI01000174">
    <property type="protein sequence ID" value="HIW78464.1"/>
    <property type="molecule type" value="Genomic_DNA"/>
</dbReference>
<dbReference type="CDD" id="cd13603">
    <property type="entry name" value="PBP2_TRAP_Siap_TeaA_like"/>
    <property type="match status" value="1"/>
</dbReference>
<reference evidence="5" key="1">
    <citation type="journal article" date="2021" name="PeerJ">
        <title>Extensive microbial diversity within the chicken gut microbiome revealed by metagenomics and culture.</title>
        <authorList>
            <person name="Gilroy R."/>
            <person name="Ravi A."/>
            <person name="Getino M."/>
            <person name="Pursley I."/>
            <person name="Horton D.L."/>
            <person name="Alikhan N.F."/>
            <person name="Baker D."/>
            <person name="Gharbi K."/>
            <person name="Hall N."/>
            <person name="Watson M."/>
            <person name="Adriaenssens E.M."/>
            <person name="Foster-Nyarko E."/>
            <person name="Jarju S."/>
            <person name="Secka A."/>
            <person name="Antonio M."/>
            <person name="Oren A."/>
            <person name="Chaudhuri R.R."/>
            <person name="La Ragione R."/>
            <person name="Hildebrand F."/>
            <person name="Pallen M.J."/>
        </authorList>
    </citation>
    <scope>NUCLEOTIDE SEQUENCE</scope>
    <source>
        <strain evidence="5">ChiSxjej5B17-1746</strain>
    </source>
</reference>
<dbReference type="Gene3D" id="3.40.190.170">
    <property type="entry name" value="Bacterial extracellular solute-binding protein, family 7"/>
    <property type="match status" value="1"/>
</dbReference>
<keyword evidence="2" id="KW-0813">Transport</keyword>
<dbReference type="InterPro" id="IPR004682">
    <property type="entry name" value="TRAP_DctP"/>
</dbReference>
<evidence type="ECO:0000313" key="5">
    <source>
        <dbReference type="EMBL" id="HIW78464.1"/>
    </source>
</evidence>
<feature type="signal peptide" evidence="4">
    <location>
        <begin position="1"/>
        <end position="24"/>
    </location>
</feature>
<dbReference type="PANTHER" id="PTHR33376">
    <property type="match status" value="1"/>
</dbReference>
<comment type="similarity">
    <text evidence="1">Belongs to the bacterial solute-binding protein 7 family.</text>
</comment>
<dbReference type="PIRSF" id="PIRSF006470">
    <property type="entry name" value="DctB"/>
    <property type="match status" value="1"/>
</dbReference>
<dbReference type="PANTHER" id="PTHR33376:SF7">
    <property type="entry name" value="C4-DICARBOXYLATE-BINDING PROTEIN DCTB"/>
    <property type="match status" value="1"/>
</dbReference>